<dbReference type="EMBL" id="PQIB02000657">
    <property type="protein sequence ID" value="RLM48953.1"/>
    <property type="molecule type" value="Genomic_DNA"/>
</dbReference>
<dbReference type="InterPro" id="IPR036047">
    <property type="entry name" value="F-box-like_dom_sf"/>
</dbReference>
<accession>A0A3L6PBU9</accession>
<dbReference type="PANTHER" id="PTHR34223:SF83">
    <property type="entry name" value="F-BOX DOMAIN-CONTAINING PROTEIN"/>
    <property type="match status" value="1"/>
</dbReference>
<sequence>MEKPPRRQTEETADHISELPDDILVAILSLCCYEDAVRIASVSRRWERLVAQLPNLTLCLSVLGRLTSIGTPSERRVQSIARTLRRRCRDGSHAVVERLELVYRKDVPMECRYADEFIALANAAKLVLHLQCKRVAAHDADPGDEDAGAWSLQLPPATTELELVPYRYAVRPPHIHGSSVSTLRSLALVGTTVLRQDFLLTFLPSLEHLRFGDCTLPASIDITSGAMPRLKHLDITDVSVMTDGTRAAINVLADELRTLRMSCHQCSETEAPSEPEFFRPRSRFRASFTAYSSFRLRAPRLQVFDWRCCYADDVRVESVGRLTDVAVEIAAGRVKRQFCAESRYVTTQQRDKLMTDILQELMPGLRPRSWTNVKRKCMQRDRWLCFEITKVNALRKQSGASRSRCAADGRAASRVRGRVPWRRALPRPAVAVSQRKETEKERRAPRVSGRVISRTISRRVDRCAVTRAEPRV</sequence>
<dbReference type="PANTHER" id="PTHR34223">
    <property type="entry name" value="OS11G0201299 PROTEIN"/>
    <property type="match status" value="1"/>
</dbReference>
<dbReference type="Proteomes" id="UP000275267">
    <property type="component" value="Unassembled WGS sequence"/>
</dbReference>
<comment type="caution">
    <text evidence="3">The sequence shown here is derived from an EMBL/GenBank/DDBJ whole genome shotgun (WGS) entry which is preliminary data.</text>
</comment>
<proteinExistence type="predicted"/>
<dbReference type="OrthoDB" id="656786at2759"/>
<feature type="domain" description="F-box" evidence="2">
    <location>
        <begin position="13"/>
        <end position="50"/>
    </location>
</feature>
<evidence type="ECO:0000313" key="4">
    <source>
        <dbReference type="Proteomes" id="UP000275267"/>
    </source>
</evidence>
<dbReference type="SUPFAM" id="SSF81383">
    <property type="entry name" value="F-box domain"/>
    <property type="match status" value="1"/>
</dbReference>
<name>A0A3L6PBU9_PANMI</name>
<feature type="region of interest" description="Disordered" evidence="1">
    <location>
        <begin position="429"/>
        <end position="448"/>
    </location>
</feature>
<dbReference type="SUPFAM" id="SSF52047">
    <property type="entry name" value="RNI-like"/>
    <property type="match status" value="1"/>
</dbReference>
<dbReference type="Pfam" id="PF00646">
    <property type="entry name" value="F-box"/>
    <property type="match status" value="1"/>
</dbReference>
<evidence type="ECO:0000256" key="1">
    <source>
        <dbReference type="SAM" id="MobiDB-lite"/>
    </source>
</evidence>
<gene>
    <name evidence="3" type="ORF">C2845_PMPSC055731</name>
</gene>
<evidence type="ECO:0000259" key="2">
    <source>
        <dbReference type="PROSITE" id="PS50181"/>
    </source>
</evidence>
<keyword evidence="4" id="KW-1185">Reference proteome</keyword>
<dbReference type="InterPro" id="IPR032675">
    <property type="entry name" value="LRR_dom_sf"/>
</dbReference>
<evidence type="ECO:0000313" key="3">
    <source>
        <dbReference type="EMBL" id="RLM48953.1"/>
    </source>
</evidence>
<reference evidence="4" key="1">
    <citation type="journal article" date="2019" name="Nat. Commun.">
        <title>The genome of broomcorn millet.</title>
        <authorList>
            <person name="Zou C."/>
            <person name="Miki D."/>
            <person name="Li D."/>
            <person name="Tang Q."/>
            <person name="Xiao L."/>
            <person name="Rajput S."/>
            <person name="Deng P."/>
            <person name="Jia W."/>
            <person name="Huang R."/>
            <person name="Zhang M."/>
            <person name="Sun Y."/>
            <person name="Hu J."/>
            <person name="Fu X."/>
            <person name="Schnable P.S."/>
            <person name="Li F."/>
            <person name="Zhang H."/>
            <person name="Feng B."/>
            <person name="Zhu X."/>
            <person name="Liu R."/>
            <person name="Schnable J.C."/>
            <person name="Zhu J.-K."/>
            <person name="Zhang H."/>
        </authorList>
    </citation>
    <scope>NUCLEOTIDE SEQUENCE [LARGE SCALE GENOMIC DNA]</scope>
</reference>
<dbReference type="Gene3D" id="1.20.1280.50">
    <property type="match status" value="1"/>
</dbReference>
<dbReference type="InterPro" id="IPR053197">
    <property type="entry name" value="F-box_SCFL_complex_component"/>
</dbReference>
<dbReference type="PROSITE" id="PS50181">
    <property type="entry name" value="FBOX"/>
    <property type="match status" value="1"/>
</dbReference>
<dbReference type="AlphaFoldDB" id="A0A3L6PBU9"/>
<feature type="compositionally biased region" description="Basic and acidic residues" evidence="1">
    <location>
        <begin position="434"/>
        <end position="444"/>
    </location>
</feature>
<dbReference type="InterPro" id="IPR001810">
    <property type="entry name" value="F-box_dom"/>
</dbReference>
<organism evidence="3 4">
    <name type="scientific">Panicum miliaceum</name>
    <name type="common">Proso millet</name>
    <name type="synonym">Broomcorn millet</name>
    <dbReference type="NCBI Taxonomy" id="4540"/>
    <lineage>
        <taxon>Eukaryota</taxon>
        <taxon>Viridiplantae</taxon>
        <taxon>Streptophyta</taxon>
        <taxon>Embryophyta</taxon>
        <taxon>Tracheophyta</taxon>
        <taxon>Spermatophyta</taxon>
        <taxon>Magnoliopsida</taxon>
        <taxon>Liliopsida</taxon>
        <taxon>Poales</taxon>
        <taxon>Poaceae</taxon>
        <taxon>PACMAD clade</taxon>
        <taxon>Panicoideae</taxon>
        <taxon>Panicodae</taxon>
        <taxon>Paniceae</taxon>
        <taxon>Panicinae</taxon>
        <taxon>Panicum</taxon>
        <taxon>Panicum sect. Panicum</taxon>
    </lineage>
</organism>
<protein>
    <recommendedName>
        <fullName evidence="2">F-box domain-containing protein</fullName>
    </recommendedName>
</protein>
<dbReference type="Gene3D" id="3.80.10.10">
    <property type="entry name" value="Ribonuclease Inhibitor"/>
    <property type="match status" value="1"/>
</dbReference>